<evidence type="ECO:0000313" key="3">
    <source>
        <dbReference type="Proteomes" id="UP001066276"/>
    </source>
</evidence>
<comment type="caution">
    <text evidence="2">The sequence shown here is derived from an EMBL/GenBank/DDBJ whole genome shotgun (WGS) entry which is preliminary data.</text>
</comment>
<protein>
    <submittedName>
        <fullName evidence="2">Uncharacterized protein</fullName>
    </submittedName>
</protein>
<organism evidence="2 3">
    <name type="scientific">Pleurodeles waltl</name>
    <name type="common">Iberian ribbed newt</name>
    <dbReference type="NCBI Taxonomy" id="8319"/>
    <lineage>
        <taxon>Eukaryota</taxon>
        <taxon>Metazoa</taxon>
        <taxon>Chordata</taxon>
        <taxon>Craniata</taxon>
        <taxon>Vertebrata</taxon>
        <taxon>Euteleostomi</taxon>
        <taxon>Amphibia</taxon>
        <taxon>Batrachia</taxon>
        <taxon>Caudata</taxon>
        <taxon>Salamandroidea</taxon>
        <taxon>Salamandridae</taxon>
        <taxon>Pleurodelinae</taxon>
        <taxon>Pleurodeles</taxon>
    </lineage>
</organism>
<proteinExistence type="predicted"/>
<keyword evidence="3" id="KW-1185">Reference proteome</keyword>
<dbReference type="AlphaFoldDB" id="A0AAV7UCB8"/>
<feature type="region of interest" description="Disordered" evidence="1">
    <location>
        <begin position="1"/>
        <end position="29"/>
    </location>
</feature>
<accession>A0AAV7UCB8</accession>
<dbReference type="Proteomes" id="UP001066276">
    <property type="component" value="Chromosome 3_1"/>
</dbReference>
<dbReference type="EMBL" id="JANPWB010000005">
    <property type="protein sequence ID" value="KAJ1186580.1"/>
    <property type="molecule type" value="Genomic_DNA"/>
</dbReference>
<reference evidence="2" key="1">
    <citation type="journal article" date="2022" name="bioRxiv">
        <title>Sequencing and chromosome-scale assembly of the giantPleurodeles waltlgenome.</title>
        <authorList>
            <person name="Brown T."/>
            <person name="Elewa A."/>
            <person name="Iarovenko S."/>
            <person name="Subramanian E."/>
            <person name="Araus A.J."/>
            <person name="Petzold A."/>
            <person name="Susuki M."/>
            <person name="Suzuki K.-i.T."/>
            <person name="Hayashi T."/>
            <person name="Toyoda A."/>
            <person name="Oliveira C."/>
            <person name="Osipova E."/>
            <person name="Leigh N.D."/>
            <person name="Simon A."/>
            <person name="Yun M.H."/>
        </authorList>
    </citation>
    <scope>NUCLEOTIDE SEQUENCE</scope>
    <source>
        <strain evidence="2">20211129_DDA</strain>
        <tissue evidence="2">Liver</tissue>
    </source>
</reference>
<name>A0AAV7UCB8_PLEWA</name>
<evidence type="ECO:0000313" key="2">
    <source>
        <dbReference type="EMBL" id="KAJ1186580.1"/>
    </source>
</evidence>
<evidence type="ECO:0000256" key="1">
    <source>
        <dbReference type="SAM" id="MobiDB-lite"/>
    </source>
</evidence>
<sequence length="72" mass="8324">MRGRSSGRSYCGYYRDQQADPTFYPSGPRGGRSCFRKNYYKGQQVSSQDNSNSGLVYFRVLYLEGVLDMDMR</sequence>
<gene>
    <name evidence="2" type="ORF">NDU88_003361</name>
</gene>